<comment type="caution">
    <text evidence="1">The sequence shown here is derived from an EMBL/GenBank/DDBJ whole genome shotgun (WGS) entry which is preliminary data.</text>
</comment>
<organism evidence="1 2">
    <name type="scientific">Corallococcus terminator</name>
    <dbReference type="NCBI Taxonomy" id="2316733"/>
    <lineage>
        <taxon>Bacteria</taxon>
        <taxon>Pseudomonadati</taxon>
        <taxon>Myxococcota</taxon>
        <taxon>Myxococcia</taxon>
        <taxon>Myxococcales</taxon>
        <taxon>Cystobacterineae</taxon>
        <taxon>Myxococcaceae</taxon>
        <taxon>Corallococcus</taxon>
    </lineage>
</organism>
<dbReference type="AlphaFoldDB" id="A0A3A8J7U7"/>
<gene>
    <name evidence="1" type="ORF">D7V88_09930</name>
</gene>
<dbReference type="EMBL" id="RAVZ01000048">
    <property type="protein sequence ID" value="RKG91118.1"/>
    <property type="molecule type" value="Genomic_DNA"/>
</dbReference>
<dbReference type="OrthoDB" id="5522051at2"/>
<proteinExistence type="predicted"/>
<evidence type="ECO:0000313" key="2">
    <source>
        <dbReference type="Proteomes" id="UP000268094"/>
    </source>
</evidence>
<reference evidence="2" key="1">
    <citation type="submission" date="2018-09" db="EMBL/GenBank/DDBJ databases">
        <authorList>
            <person name="Livingstone P.G."/>
            <person name="Whitworth D.E."/>
        </authorList>
    </citation>
    <scope>NUCLEOTIDE SEQUENCE [LARGE SCALE GENOMIC DNA]</scope>
    <source>
        <strain evidence="2">CA054A</strain>
    </source>
</reference>
<dbReference type="RefSeq" id="WP_120540376.1">
    <property type="nucleotide sequence ID" value="NZ_RAVZ01000048.1"/>
</dbReference>
<evidence type="ECO:0000313" key="1">
    <source>
        <dbReference type="EMBL" id="RKG91118.1"/>
    </source>
</evidence>
<accession>A0A3A8J7U7</accession>
<name>A0A3A8J7U7_9BACT</name>
<keyword evidence="2" id="KW-1185">Reference proteome</keyword>
<protein>
    <submittedName>
        <fullName evidence="1">Uncharacterized protein</fullName>
    </submittedName>
</protein>
<dbReference type="Proteomes" id="UP000268094">
    <property type="component" value="Unassembled WGS sequence"/>
</dbReference>
<sequence length="96" mass="10978">MVELRILKESDLEDWSRFIDSASDLIVAHYFYRGSRAPARRVFGNGDELAAYVRKEGRIGDCFYCWSFEECCTPEQVKFSVIVPDVDGKAPDDGVY</sequence>